<evidence type="ECO:0000313" key="1">
    <source>
        <dbReference type="EMBL" id="QLG90046.1"/>
    </source>
</evidence>
<evidence type="ECO:0000313" key="2">
    <source>
        <dbReference type="Proteomes" id="UP000509597"/>
    </source>
</evidence>
<gene>
    <name evidence="1" type="ORF">HQ393_17160</name>
</gene>
<name>A0A7H9BNU5_9NEIS</name>
<keyword evidence="2" id="KW-1185">Reference proteome</keyword>
<protein>
    <submittedName>
        <fullName evidence="1">Uncharacterized protein</fullName>
    </submittedName>
</protein>
<keyword evidence="1" id="KW-0614">Plasmid</keyword>
<dbReference type="AlphaFoldDB" id="A0A7H9BNU5"/>
<proteinExistence type="predicted"/>
<dbReference type="EMBL" id="CP058629">
    <property type="protein sequence ID" value="QLG90046.1"/>
    <property type="molecule type" value="Genomic_DNA"/>
</dbReference>
<organism evidence="1 2">
    <name type="scientific">Chitinibacter bivalviorum</name>
    <dbReference type="NCBI Taxonomy" id="2739434"/>
    <lineage>
        <taxon>Bacteria</taxon>
        <taxon>Pseudomonadati</taxon>
        <taxon>Pseudomonadota</taxon>
        <taxon>Betaproteobacteria</taxon>
        <taxon>Neisseriales</taxon>
        <taxon>Chitinibacteraceae</taxon>
        <taxon>Chitinibacter</taxon>
    </lineage>
</organism>
<reference evidence="1 2" key="1">
    <citation type="submission" date="2020-07" db="EMBL/GenBank/DDBJ databases">
        <title>Complete genome sequence of Chitinibacter sp. 2T18.</title>
        <authorList>
            <person name="Bae J.-W."/>
            <person name="Choi J.-W."/>
        </authorList>
    </citation>
    <scope>NUCLEOTIDE SEQUENCE [LARGE SCALE GENOMIC DNA]</scope>
    <source>
        <strain evidence="1 2">2T18</strain>
        <plasmid evidence="1 2">unnamed3</plasmid>
    </source>
</reference>
<dbReference type="RefSeq" id="WP_179358565.1">
    <property type="nucleotide sequence ID" value="NZ_CP058629.1"/>
</dbReference>
<dbReference type="Proteomes" id="UP000509597">
    <property type="component" value="Plasmid unnamed3"/>
</dbReference>
<sequence length="89" mass="9887">MNASSPIAETARLEAATETLAEYIGYLNCEIDLEQEQAAPNYERIAALDHELTTVLGERRALTPSNRDIINRALYIYAPVLKRMHGGTP</sequence>
<accession>A0A7H9BNU5</accession>
<dbReference type="KEGG" id="chiz:HQ393_17160"/>
<geneLocation type="plasmid" evidence="1 2">
    <name>unnamed3</name>
</geneLocation>